<name>A0A6H1Z962_9ZZZZ</name>
<protein>
    <submittedName>
        <fullName evidence="1">Uncharacterized protein</fullName>
    </submittedName>
</protein>
<evidence type="ECO:0000313" key="1">
    <source>
        <dbReference type="EMBL" id="QJA43989.1"/>
    </source>
</evidence>
<accession>A0A6H1Z962</accession>
<proteinExistence type="predicted"/>
<gene>
    <name evidence="1" type="ORF">TM448A00065_0035</name>
    <name evidence="2" type="ORF">TM448B00134_0072</name>
</gene>
<reference evidence="1" key="1">
    <citation type="submission" date="2020-03" db="EMBL/GenBank/DDBJ databases">
        <title>The deep terrestrial virosphere.</title>
        <authorList>
            <person name="Holmfeldt K."/>
            <person name="Nilsson E."/>
            <person name="Simone D."/>
            <person name="Lopez-Fernandez M."/>
            <person name="Wu X."/>
            <person name="de Brujin I."/>
            <person name="Lundin D."/>
            <person name="Andersson A."/>
            <person name="Bertilsson S."/>
            <person name="Dopson M."/>
        </authorList>
    </citation>
    <scope>NUCLEOTIDE SEQUENCE</scope>
    <source>
        <strain evidence="1">TM448A00065</strain>
        <strain evidence="2">TM448B00134</strain>
    </source>
</reference>
<organism evidence="1">
    <name type="scientific">viral metagenome</name>
    <dbReference type="NCBI Taxonomy" id="1070528"/>
    <lineage>
        <taxon>unclassified sequences</taxon>
        <taxon>metagenomes</taxon>
        <taxon>organismal metagenomes</taxon>
    </lineage>
</organism>
<dbReference type="EMBL" id="MT143972">
    <property type="protein sequence ID" value="QJA43989.1"/>
    <property type="molecule type" value="Genomic_DNA"/>
</dbReference>
<sequence length="109" mass="11433">MWIERCPFPGPDGRACGGHVEVSVGDPDSEDPYYASCECCWATGRDSPTEAAAAASWNAVARRLDADAVLAALRSMLNGLRRDGEGSVMLAGVGRAMDKVRAMAKGSEG</sequence>
<dbReference type="AlphaFoldDB" id="A0A6H1Z962"/>
<dbReference type="EMBL" id="MT144591">
    <property type="protein sequence ID" value="QJH93778.1"/>
    <property type="molecule type" value="Genomic_DNA"/>
</dbReference>
<evidence type="ECO:0000313" key="2">
    <source>
        <dbReference type="EMBL" id="QJH93778.1"/>
    </source>
</evidence>